<comment type="caution">
    <text evidence="1">The sequence shown here is derived from an EMBL/GenBank/DDBJ whole genome shotgun (WGS) entry which is preliminary data.</text>
</comment>
<keyword evidence="2" id="KW-1185">Reference proteome</keyword>
<name>A0A8H6VH76_9PEZI</name>
<evidence type="ECO:0000313" key="1">
    <source>
        <dbReference type="EMBL" id="KAF7190377.1"/>
    </source>
</evidence>
<organism evidence="1 2">
    <name type="scientific">Pseudocercospora fuligena</name>
    <dbReference type="NCBI Taxonomy" id="685502"/>
    <lineage>
        <taxon>Eukaryota</taxon>
        <taxon>Fungi</taxon>
        <taxon>Dikarya</taxon>
        <taxon>Ascomycota</taxon>
        <taxon>Pezizomycotina</taxon>
        <taxon>Dothideomycetes</taxon>
        <taxon>Dothideomycetidae</taxon>
        <taxon>Mycosphaerellales</taxon>
        <taxon>Mycosphaerellaceae</taxon>
        <taxon>Pseudocercospora</taxon>
    </lineage>
</organism>
<proteinExistence type="predicted"/>
<dbReference type="AlphaFoldDB" id="A0A8H6VH76"/>
<accession>A0A8H6VH76</accession>
<dbReference type="Proteomes" id="UP000660729">
    <property type="component" value="Unassembled WGS sequence"/>
</dbReference>
<gene>
    <name evidence="1" type="ORF">HII31_08295</name>
</gene>
<evidence type="ECO:0000313" key="2">
    <source>
        <dbReference type="Proteomes" id="UP000660729"/>
    </source>
</evidence>
<protein>
    <submittedName>
        <fullName evidence="1">Uncharacterized protein</fullName>
    </submittedName>
</protein>
<sequence>MITDDLLLFVDRGTFLADFIIDFLILELNIPIAVAYLDGRPVPSEDIIDEWRSLVFATIAVVEELDSMMGPVGPLDRYPGHSLPGFFLDLMRKLVESPGPAVKKFLAKSNEQILQEHADRRNSSADLPWNSEDFLARIPLAAAGLAVRVTLWLKAKEQIASGRLLEYATAEEQDVQDS</sequence>
<dbReference type="EMBL" id="JABCIY010000173">
    <property type="protein sequence ID" value="KAF7190377.1"/>
    <property type="molecule type" value="Genomic_DNA"/>
</dbReference>
<reference evidence="1" key="1">
    <citation type="submission" date="2020-04" db="EMBL/GenBank/DDBJ databases">
        <title>Draft genome resource of the tomato pathogen Pseudocercospora fuligena.</title>
        <authorList>
            <person name="Zaccaron A."/>
        </authorList>
    </citation>
    <scope>NUCLEOTIDE SEQUENCE</scope>
    <source>
        <strain evidence="1">PF001</strain>
    </source>
</reference>